<feature type="compositionally biased region" description="Low complexity" evidence="1">
    <location>
        <begin position="190"/>
        <end position="214"/>
    </location>
</feature>
<dbReference type="VEuPathDB" id="FungiDB:SCODWIG_00040"/>
<dbReference type="InterPro" id="IPR056779">
    <property type="entry name" value="Csf1_C"/>
</dbReference>
<dbReference type="InterPro" id="IPR048636">
    <property type="entry name" value="Csf1_N"/>
</dbReference>
<keyword evidence="2" id="KW-1133">Transmembrane helix</keyword>
<keyword evidence="2" id="KW-0812">Transmembrane</keyword>
<gene>
    <name evidence="5" type="ORF">SCODWIG_00040</name>
</gene>
<name>A0A376B0X8_9ASCO</name>
<organism evidence="5 6">
    <name type="scientific">Saccharomycodes ludwigii</name>
    <dbReference type="NCBI Taxonomy" id="36035"/>
    <lineage>
        <taxon>Eukaryota</taxon>
        <taxon>Fungi</taxon>
        <taxon>Dikarya</taxon>
        <taxon>Ascomycota</taxon>
        <taxon>Saccharomycotina</taxon>
        <taxon>Saccharomycetes</taxon>
        <taxon>Saccharomycodales</taxon>
        <taxon>Saccharomycodaceae</taxon>
        <taxon>Saccharomycodes</taxon>
    </lineage>
</organism>
<proteinExistence type="predicted"/>
<feature type="transmembrane region" description="Helical" evidence="2">
    <location>
        <begin position="20"/>
        <end position="45"/>
    </location>
</feature>
<sequence length="3007" mass="346973">MVSLTITSSSNTYNFSWVFLLDWILMVVLSLSTFFYFGRAIAYIFTKILDLIVSKIFKVKISIQSIGISFLGGRIFVKNLTITTKDLTISILKGDLTWRYWVFQPKRPSIFIKNKNPLKNKELLSRYFINIEGLEIFVYNRTCAYENIIKNTLTENEKEQLRKLFPNIDYIINMNNETNDKDDSKDTHASSNSNSSISNSSNSNSGTHNDSNINSSDNTNNFSLKFLPIEFNIKSGSLVFGNIYTPSVLVLYWDSCNGIIDAFDCENPLDPFKMKYTIVQNRAKLTLKPNALYENEQYTSVPNKKGLKNRLWNTFKHVLLSALPHEGSHANRNKFSYHYRRGDKKINPGAQQRQFVEHWKGLSMYTNDDDDLDNFLENEVQFFASRQHEYSKHSKVVECEQVTYSYSYDIPGKVPFDNEMVSTSAQIPGPAVGNGGTAPEQRLDIELCGAQIYYGPWTHRQLMPIKKMLAPSITRDSKPATKLKPNDTRIYTSFKLLIEITDTSTLRIPTREFSKDDEFIKQYAESKNLLRPFGWIDIELNSTSSLFFDFALCPTEDEFINTFSIELKEPIFSSSVNHDIFFKADYHNITADISMPLKWNNKYTWTFNQITNNVDLFLLRDHVTLLSDLLQDFATDTEVSYELFRPYEHVFYWKFNDGYKINMNVNDANLINNPVDFNENCYLTFSGETGVIDINIPNDNIAALHKIFYFKVRTPLWCLSLSSPSWSTIKAFMPDTEVARSRHFRLDGYYQSFLNIDIGNVDKIVMECDSDNTTLICYGFAFRYFMNLQSNIFGKFTHFKTTEEFKEQVQETERNKCSNNDDKFYFNGGNNSSTDLNRDSKLEDFIENFAVKRSGLKRKSNEMDAWITFCVKDGCIAIPEYLFTDDSLLGLHFNSLEIDMRYLNYYMDLQFDMLPVYFKKSTVRDCSCIFDIVKEFNGTVPDIDGTLSEFSFHAHRLFGLPPEESTYFCKWDFSLGVLELCSDIKFFKSFINAVSKIGFSYHDSENTLIYDIAKTYDVTSLTLQLESLAIVIEEKDLKAGIDFRLSDVSLSSIDLANDKYSSRLDVVMPEISLSVFMSDMNTLTFSTHLRFTKFNIEKNPRSDQRSQLKHILMNDAAFHRCWFLMPRELRESYFYNELLGCIPPSMSIPSLIVPFVPETVDIIIDKFLQRYPSYRDLLFEDNSTDANNNMNGSFYMDDNMMQDNIDHEKYKTHEAETFIFNFGEIKLYFNISVLSFLFSLYDNYTLEDLNNLADMIEINIVKPLTKSTLGNSFIKETNFVTPKISISMAYQFPGDEEKSFDSLFNFEMENISFLCSIMKTYDVEEHKRLKYNENFTCKVFVPITKFSFENNDMKKLEKNKFSIFIEDCEVMYTKTAEGKIHVNCKSFNIFSNSSDIEQIILIGKSCTHYFSQQKKLLDKVSQRNACIKRELILQIMVASEKYNINYDPPVITRLSNIVRLSRAHVRENPSWRMVIRIRHILKHLPQSWKDITGNYINFCEYTDPHVASKMFLKVFSNWKNIEHHGIKETYIFKKLFLDHNFEFCMNECIHTTAVIKLDRFYYESFMQKISEKDNLLIKSLEINFSDLLRNTELCFWQPADRFIYSPDNTFLIKIRHIKGNLGLPTFDLKLLISKELKVLSEGTKQPSSKDLAKVSSTYQLVTLIDKIDVSVQLEGVSLVFRSFGNTLSTLLDLSHFSTVITFVNSELWLRDTNRTIFENFISNASIEYSSIENSPNFSHSLTTSFNGVSFKAMESTQVYILTYRKIMSIFTLLSKKADTIARDITKKQSKKPLKKLLLNLNMSQFDFSVQLLTAFVFNQHVDSLELNSDDLNSLSFGVEIDGYNYDIRSKRFRQTYLLYSQSKLRFSVNEKLESNSTIIDIFLSLGFIKATFADPHNVLHSLLYDKNVALKSFKLLKNVIDGESKSTQPESAKGNNKKLFNLFVEAEYIGLLLDEVEYQLCLELNSITAGLRNYLFSDDSFVCTPELLGHLSAPSICLLLKDPELSSKLSQILDFSFSCSLGQDSIEQLRTIQVESNHFRVCLCPQSFVRSLWFVDQISTTFKQLDLLNIAKPSNNMPSSPLASIELSERFKSIQVLSYDFCIGWLYNGVNVDLLLDDDADSGVVFGYNKLFSAHEEKLGKLTVVNTYFSVATGNTSSTFYLLKEHIHTFNRSFLPYMQVSYWFIKKQGTLHDLHLKISGSQLRAVIVESIMESAQKLVKSLLEVQRSEKQFMAENIRLSKGKREEEKEEGDGNSEQEVFKGTLTFLTNIQAIHCKMDYEGSICDIYSVNSVVTESQPTISLHSPKMKVAIKYLHSFENIKQPHIIKSFISFGNSDNIIYPTSVLSLHRIFMDARNLMSMVSTGKRETTTTTTKKSGAEFDYQKLLKGFDVSCFLNIKRQNLSFSCEPKAKIKAILGFDGVKVRAFTNSLDPMNSVSIALNFINIHAELQHIFSREVSTSFNLSYFDTIFILTHETTFETFATTLFQDVYIYLDLNQFQDLKLFLDIWTPHSKITSAKEETTKAVPSNFKEKIKKVSTTSGFAWNHIFIVDNMQGRVELGPSLCSLNVLNNRLSASVHHYIDWRQYLLLTVEDVKISANGRLGGSFIIQNFVWNSKIKWPVNKNDSNKNPLIYLSIGLETLEGKLSLDYHMFLISNANDLSLTLYNEHDEFDVLQDLLVASAECKKIELFTTVLATSNILNIYDTISRLHLDNRTSYDEVLKDSDTKNRKKEDVDETLANYLSLLRTDLSVRLGEFYIQVFPNTLYDPMVLVIHNDVTSAHVSINGQERIRTELELYTHNLSVKLSDTKYKFVEEQIANISAKNFIKEARKASGGTIFVFPSITISMTTWQNLGSNRIELIYSSSFGGKVSIRWNLGSINFIRELWTAHARSLSLRHDEKRIEEREEKILDHDTDNEKQEVPFFEDENFDEKLKEVKLDDKYVYEPLVLPHIETPQIKDLGGATPPIEWFGVNRQNFPGMVHQIILVPLQHLIRQSEKEYARILGSA</sequence>
<feature type="domain" description="Csf1 N-terminal" evidence="3">
    <location>
        <begin position="32"/>
        <end position="1574"/>
    </location>
</feature>
<dbReference type="PANTHER" id="PTHR32085:SF3">
    <property type="entry name" value="PROTEIN CSF1"/>
    <property type="match status" value="1"/>
</dbReference>
<evidence type="ECO:0000256" key="1">
    <source>
        <dbReference type="SAM" id="MobiDB-lite"/>
    </source>
</evidence>
<feature type="region of interest" description="Disordered" evidence="1">
    <location>
        <begin position="2236"/>
        <end position="2256"/>
    </location>
</feature>
<dbReference type="GO" id="GO:0006113">
    <property type="term" value="P:fermentation"/>
    <property type="evidence" value="ECO:0007669"/>
    <property type="project" value="InterPro"/>
</dbReference>
<feature type="region of interest" description="Disordered" evidence="1">
    <location>
        <begin position="176"/>
        <end position="214"/>
    </location>
</feature>
<keyword evidence="2" id="KW-0472">Membrane</keyword>
<dbReference type="EMBL" id="UFAJ01000003">
    <property type="protein sequence ID" value="SSD58279.1"/>
    <property type="molecule type" value="Genomic_DNA"/>
</dbReference>
<dbReference type="Proteomes" id="UP000262825">
    <property type="component" value="Unassembled WGS sequence"/>
</dbReference>
<dbReference type="PANTHER" id="PTHR32085">
    <property type="entry name" value="PROTEIN CSF1"/>
    <property type="match status" value="1"/>
</dbReference>
<accession>A0A376B0X8</accession>
<dbReference type="GO" id="GO:0016020">
    <property type="term" value="C:membrane"/>
    <property type="evidence" value="ECO:0007669"/>
    <property type="project" value="InterPro"/>
</dbReference>
<dbReference type="Pfam" id="PF21678">
    <property type="entry name" value="Csf1_N"/>
    <property type="match status" value="1"/>
</dbReference>
<evidence type="ECO:0008006" key="7">
    <source>
        <dbReference type="Google" id="ProtNLM"/>
    </source>
</evidence>
<dbReference type="Pfam" id="PF25038">
    <property type="entry name" value="Csf1_C"/>
    <property type="match status" value="1"/>
</dbReference>
<protein>
    <recommendedName>
        <fullName evidence="7">Protein CSF1</fullName>
    </recommendedName>
</protein>
<evidence type="ECO:0000313" key="6">
    <source>
        <dbReference type="Proteomes" id="UP000262825"/>
    </source>
</evidence>
<evidence type="ECO:0000313" key="5">
    <source>
        <dbReference type="EMBL" id="SSD58279.1"/>
    </source>
</evidence>
<evidence type="ECO:0000256" key="2">
    <source>
        <dbReference type="SAM" id="Phobius"/>
    </source>
</evidence>
<feature type="domain" description="Csf1 C-terminal region" evidence="4">
    <location>
        <begin position="1779"/>
        <end position="3006"/>
    </location>
</feature>
<keyword evidence="6" id="KW-1185">Reference proteome</keyword>
<dbReference type="InterPro" id="IPR029636">
    <property type="entry name" value="Csf1"/>
</dbReference>
<evidence type="ECO:0000259" key="4">
    <source>
        <dbReference type="Pfam" id="PF25038"/>
    </source>
</evidence>
<reference evidence="6" key="1">
    <citation type="submission" date="2018-06" db="EMBL/GenBank/DDBJ databases">
        <authorList>
            <person name="Guldener U."/>
        </authorList>
    </citation>
    <scope>NUCLEOTIDE SEQUENCE [LARGE SCALE GENOMIC DNA]</scope>
    <source>
        <strain evidence="6">UTAD17</strain>
    </source>
</reference>
<evidence type="ECO:0000259" key="3">
    <source>
        <dbReference type="Pfam" id="PF21678"/>
    </source>
</evidence>
<feature type="compositionally biased region" description="Basic and acidic residues" evidence="1">
    <location>
        <begin position="178"/>
        <end position="188"/>
    </location>
</feature>